<gene>
    <name evidence="1" type="ORF">HRJ53_07445</name>
</gene>
<organism evidence="1 2">
    <name type="scientific">Candidatus Acidiferrum panamense</name>
    <dbReference type="NCBI Taxonomy" id="2741543"/>
    <lineage>
        <taxon>Bacteria</taxon>
        <taxon>Pseudomonadati</taxon>
        <taxon>Acidobacteriota</taxon>
        <taxon>Terriglobia</taxon>
        <taxon>Candidatus Acidiferrales</taxon>
        <taxon>Candidatus Acidiferrum</taxon>
    </lineage>
</organism>
<evidence type="ECO:0000313" key="1">
    <source>
        <dbReference type="EMBL" id="MBA0084812.1"/>
    </source>
</evidence>
<sequence>MSNLYKCNACGTIYYAAYPDGMAFFHVCTLVENPNYQPDPGKPNYDGRELVEREGHRDENLPADLQCVDGVFGRYSRDVNDPAIVNFTKAVSLCKAEGKGRTAL</sequence>
<dbReference type="EMBL" id="JACDQQ010000729">
    <property type="protein sequence ID" value="MBA0084812.1"/>
    <property type="molecule type" value="Genomic_DNA"/>
</dbReference>
<dbReference type="Proteomes" id="UP000567293">
    <property type="component" value="Unassembled WGS sequence"/>
</dbReference>
<evidence type="ECO:0000313" key="2">
    <source>
        <dbReference type="Proteomes" id="UP000567293"/>
    </source>
</evidence>
<dbReference type="AlphaFoldDB" id="A0A7V8SWM9"/>
<name>A0A7V8SWM9_9BACT</name>
<protein>
    <submittedName>
        <fullName evidence="1">Uncharacterized protein</fullName>
    </submittedName>
</protein>
<keyword evidence="2" id="KW-1185">Reference proteome</keyword>
<accession>A0A7V8SWM9</accession>
<proteinExistence type="predicted"/>
<reference evidence="1" key="1">
    <citation type="submission" date="2020-06" db="EMBL/GenBank/DDBJ databases">
        <title>Legume-microbial interactions unlock mineral nutrients during tropical forest succession.</title>
        <authorList>
            <person name="Epihov D.Z."/>
        </authorList>
    </citation>
    <scope>NUCLEOTIDE SEQUENCE [LARGE SCALE GENOMIC DNA]</scope>
    <source>
        <strain evidence="1">Pan2503</strain>
    </source>
</reference>
<comment type="caution">
    <text evidence="1">The sequence shown here is derived from an EMBL/GenBank/DDBJ whole genome shotgun (WGS) entry which is preliminary data.</text>
</comment>